<keyword evidence="4" id="KW-1185">Reference proteome</keyword>
<dbReference type="RefSeq" id="XP_047776857.1">
    <property type="nucleotide sequence ID" value="XM_047927707.1"/>
</dbReference>
<dbReference type="EMBL" id="JADCUA010000016">
    <property type="protein sequence ID" value="KAH9834201.1"/>
    <property type="molecule type" value="Genomic_DNA"/>
</dbReference>
<name>A0ABQ8KBG0_9APHY</name>
<feature type="compositionally biased region" description="Polar residues" evidence="1">
    <location>
        <begin position="42"/>
        <end position="56"/>
    </location>
</feature>
<feature type="signal peptide" evidence="2">
    <location>
        <begin position="1"/>
        <end position="18"/>
    </location>
</feature>
<gene>
    <name evidence="3" type="ORF">C8Q71DRAFT_859852</name>
</gene>
<comment type="caution">
    <text evidence="3">The sequence shown here is derived from an EMBL/GenBank/DDBJ whole genome shotgun (WGS) entry which is preliminary data.</text>
</comment>
<feature type="region of interest" description="Disordered" evidence="1">
    <location>
        <begin position="28"/>
        <end position="67"/>
    </location>
</feature>
<feature type="chain" id="PRO_5045239681" evidence="2">
    <location>
        <begin position="19"/>
        <end position="67"/>
    </location>
</feature>
<sequence>MQFKQFVILATAFAPMAALLAGTVPVDVKRRDTPSGKYSPGNYPQLSKIPSNGQNTHEYEGIHSYYR</sequence>
<dbReference type="Proteomes" id="UP000814176">
    <property type="component" value="Unassembled WGS sequence"/>
</dbReference>
<evidence type="ECO:0000313" key="4">
    <source>
        <dbReference type="Proteomes" id="UP000814176"/>
    </source>
</evidence>
<protein>
    <submittedName>
        <fullName evidence="3">Uncharacterized protein</fullName>
    </submittedName>
</protein>
<evidence type="ECO:0000256" key="1">
    <source>
        <dbReference type="SAM" id="MobiDB-lite"/>
    </source>
</evidence>
<keyword evidence="2" id="KW-0732">Signal</keyword>
<evidence type="ECO:0000313" key="3">
    <source>
        <dbReference type="EMBL" id="KAH9834201.1"/>
    </source>
</evidence>
<dbReference type="GeneID" id="72008439"/>
<proteinExistence type="predicted"/>
<accession>A0ABQ8KBG0</accession>
<evidence type="ECO:0000256" key="2">
    <source>
        <dbReference type="SAM" id="SignalP"/>
    </source>
</evidence>
<reference evidence="3 4" key="1">
    <citation type="journal article" date="2021" name="Environ. Microbiol.">
        <title>Gene family expansions and transcriptome signatures uncover fungal adaptations to wood decay.</title>
        <authorList>
            <person name="Hage H."/>
            <person name="Miyauchi S."/>
            <person name="Viragh M."/>
            <person name="Drula E."/>
            <person name="Min B."/>
            <person name="Chaduli D."/>
            <person name="Navarro D."/>
            <person name="Favel A."/>
            <person name="Norest M."/>
            <person name="Lesage-Meessen L."/>
            <person name="Balint B."/>
            <person name="Merenyi Z."/>
            <person name="de Eugenio L."/>
            <person name="Morin E."/>
            <person name="Martinez A.T."/>
            <person name="Baldrian P."/>
            <person name="Stursova M."/>
            <person name="Martinez M.J."/>
            <person name="Novotny C."/>
            <person name="Magnuson J.K."/>
            <person name="Spatafora J.W."/>
            <person name="Maurice S."/>
            <person name="Pangilinan J."/>
            <person name="Andreopoulos W."/>
            <person name="LaButti K."/>
            <person name="Hundley H."/>
            <person name="Na H."/>
            <person name="Kuo A."/>
            <person name="Barry K."/>
            <person name="Lipzen A."/>
            <person name="Henrissat B."/>
            <person name="Riley R."/>
            <person name="Ahrendt S."/>
            <person name="Nagy L.G."/>
            <person name="Grigoriev I.V."/>
            <person name="Martin F."/>
            <person name="Rosso M.N."/>
        </authorList>
    </citation>
    <scope>NUCLEOTIDE SEQUENCE [LARGE SCALE GENOMIC DNA]</scope>
    <source>
        <strain evidence="3 4">CIRM-BRFM 1785</strain>
    </source>
</reference>
<organism evidence="3 4">
    <name type="scientific">Rhodofomes roseus</name>
    <dbReference type="NCBI Taxonomy" id="34475"/>
    <lineage>
        <taxon>Eukaryota</taxon>
        <taxon>Fungi</taxon>
        <taxon>Dikarya</taxon>
        <taxon>Basidiomycota</taxon>
        <taxon>Agaricomycotina</taxon>
        <taxon>Agaricomycetes</taxon>
        <taxon>Polyporales</taxon>
        <taxon>Rhodofomes</taxon>
    </lineage>
</organism>